<dbReference type="InterPro" id="IPR006162">
    <property type="entry name" value="Ppantetheine_attach_site"/>
</dbReference>
<keyword evidence="3" id="KW-0596">Phosphopantetheine</keyword>
<dbReference type="Pfam" id="PF00109">
    <property type="entry name" value="ketoacyl-synt"/>
    <property type="match status" value="1"/>
</dbReference>
<keyword evidence="14" id="KW-1185">Reference proteome</keyword>
<dbReference type="InterPro" id="IPR036736">
    <property type="entry name" value="ACP-like_sf"/>
</dbReference>
<dbReference type="Pfam" id="PF00698">
    <property type="entry name" value="Acyl_transf_1"/>
    <property type="match status" value="1"/>
</dbReference>
<dbReference type="InterPro" id="IPR014031">
    <property type="entry name" value="Ketoacyl_synth_C"/>
</dbReference>
<dbReference type="InterPro" id="IPR020802">
    <property type="entry name" value="TesA-like"/>
</dbReference>
<dbReference type="PANTHER" id="PTHR43775">
    <property type="entry name" value="FATTY ACID SYNTHASE"/>
    <property type="match status" value="1"/>
</dbReference>
<evidence type="ECO:0000259" key="11">
    <source>
        <dbReference type="PROSITE" id="PS52004"/>
    </source>
</evidence>
<dbReference type="SMART" id="SM00823">
    <property type="entry name" value="PKS_PP"/>
    <property type="match status" value="1"/>
</dbReference>
<dbReference type="InterPro" id="IPR049900">
    <property type="entry name" value="PKS_mFAS_DH"/>
</dbReference>
<evidence type="ECO:0000259" key="12">
    <source>
        <dbReference type="PROSITE" id="PS52019"/>
    </source>
</evidence>
<keyword evidence="4" id="KW-0597">Phosphoprotein</keyword>
<evidence type="ECO:0000313" key="14">
    <source>
        <dbReference type="Proteomes" id="UP000606172"/>
    </source>
</evidence>
<comment type="cofactor">
    <cofactor evidence="1">
        <name>pantetheine 4'-phosphate</name>
        <dbReference type="ChEBI" id="CHEBI:47942"/>
    </cofactor>
</comment>
<evidence type="ECO:0000256" key="4">
    <source>
        <dbReference type="ARBA" id="ARBA00022553"/>
    </source>
</evidence>
<evidence type="ECO:0000256" key="5">
    <source>
        <dbReference type="ARBA" id="ARBA00022679"/>
    </source>
</evidence>
<dbReference type="SUPFAM" id="SSF53901">
    <property type="entry name" value="Thiolase-like"/>
    <property type="match status" value="1"/>
</dbReference>
<dbReference type="Pfam" id="PF08990">
    <property type="entry name" value="Docking"/>
    <property type="match status" value="1"/>
</dbReference>
<dbReference type="CDD" id="cd08956">
    <property type="entry name" value="KR_3_FAS_SDR_x"/>
    <property type="match status" value="1"/>
</dbReference>
<keyword evidence="6" id="KW-0045">Antibiotic biosynthesis</keyword>
<evidence type="ECO:0000256" key="9">
    <source>
        <dbReference type="PROSITE-ProRule" id="PRU01363"/>
    </source>
</evidence>
<dbReference type="GO" id="GO:0033068">
    <property type="term" value="P:macrolide biosynthetic process"/>
    <property type="evidence" value="ECO:0007669"/>
    <property type="project" value="UniProtKB-ARBA"/>
</dbReference>
<dbReference type="InterPro" id="IPR049552">
    <property type="entry name" value="PKS_DH_N"/>
</dbReference>
<dbReference type="GO" id="GO:0004315">
    <property type="term" value="F:3-oxoacyl-[acyl-carrier-protein] synthase activity"/>
    <property type="evidence" value="ECO:0007669"/>
    <property type="project" value="InterPro"/>
</dbReference>
<dbReference type="InterPro" id="IPR036291">
    <property type="entry name" value="NAD(P)-bd_dom_sf"/>
</dbReference>
<comment type="pathway">
    <text evidence="2">Antibiotic biosynthesis.</text>
</comment>
<keyword evidence="7" id="KW-0511">Multifunctional enzyme</keyword>
<feature type="active site" description="Proton donor; for dehydratase activity" evidence="9">
    <location>
        <position position="1138"/>
    </location>
</feature>
<dbReference type="InterPro" id="IPR029058">
    <property type="entry name" value="AB_hydrolase_fold"/>
</dbReference>
<dbReference type="SMART" id="SM00827">
    <property type="entry name" value="PKS_AT"/>
    <property type="match status" value="1"/>
</dbReference>
<dbReference type="GO" id="GO:0031177">
    <property type="term" value="F:phosphopantetheine binding"/>
    <property type="evidence" value="ECO:0007669"/>
    <property type="project" value="InterPro"/>
</dbReference>
<dbReference type="SUPFAM" id="SSF55048">
    <property type="entry name" value="Probable ACP-binding domain of malonyl-CoA ACP transacylase"/>
    <property type="match status" value="1"/>
</dbReference>
<dbReference type="Gene3D" id="3.40.366.10">
    <property type="entry name" value="Malonyl-Coenzyme A Acyl Carrier Protein, domain 2"/>
    <property type="match status" value="1"/>
</dbReference>
<dbReference type="PROSITE" id="PS52019">
    <property type="entry name" value="PKS_MFAS_DH"/>
    <property type="match status" value="1"/>
</dbReference>
<dbReference type="InterPro" id="IPR016039">
    <property type="entry name" value="Thiolase-like"/>
</dbReference>
<dbReference type="PANTHER" id="PTHR43775:SF51">
    <property type="entry name" value="INACTIVE PHENOLPHTHIOCEROL SYNTHESIS POLYKETIDE SYNTHASE TYPE I PKS1-RELATED"/>
    <property type="match status" value="1"/>
</dbReference>
<dbReference type="InterPro" id="IPR001031">
    <property type="entry name" value="Thioesterase"/>
</dbReference>
<dbReference type="InterPro" id="IPR042104">
    <property type="entry name" value="PKS_dehydratase_sf"/>
</dbReference>
<evidence type="ECO:0000313" key="13">
    <source>
        <dbReference type="EMBL" id="GII95973.1"/>
    </source>
</evidence>
<evidence type="ECO:0000259" key="10">
    <source>
        <dbReference type="PROSITE" id="PS50075"/>
    </source>
</evidence>
<dbReference type="GO" id="GO:0006633">
    <property type="term" value="P:fatty acid biosynthetic process"/>
    <property type="evidence" value="ECO:0007669"/>
    <property type="project" value="InterPro"/>
</dbReference>
<feature type="domain" description="Carrier" evidence="10">
    <location>
        <begin position="1670"/>
        <end position="1744"/>
    </location>
</feature>
<dbReference type="InterPro" id="IPR014043">
    <property type="entry name" value="Acyl_transferase_dom"/>
</dbReference>
<feature type="region of interest" description="C-terminal hotdog fold" evidence="9">
    <location>
        <begin position="1077"/>
        <end position="1217"/>
    </location>
</feature>
<dbReference type="InterPro" id="IPR020806">
    <property type="entry name" value="PKS_PP-bd"/>
</dbReference>
<dbReference type="Proteomes" id="UP000606172">
    <property type="component" value="Unassembled WGS sequence"/>
</dbReference>
<dbReference type="SMART" id="SM00825">
    <property type="entry name" value="PKS_KS"/>
    <property type="match status" value="1"/>
</dbReference>
<dbReference type="SMART" id="SM00826">
    <property type="entry name" value="PKS_DH"/>
    <property type="match status" value="1"/>
</dbReference>
<evidence type="ECO:0000256" key="6">
    <source>
        <dbReference type="ARBA" id="ARBA00023194"/>
    </source>
</evidence>
<proteinExistence type="predicted"/>
<dbReference type="InterPro" id="IPR016036">
    <property type="entry name" value="Malonyl_transacylase_ACP-bd"/>
</dbReference>
<dbReference type="PROSITE" id="PS00012">
    <property type="entry name" value="PHOSPHOPANTETHEINE"/>
    <property type="match status" value="1"/>
</dbReference>
<evidence type="ECO:0008006" key="15">
    <source>
        <dbReference type="Google" id="ProtNLM"/>
    </source>
</evidence>
<dbReference type="InterPro" id="IPR014030">
    <property type="entry name" value="Ketoacyl_synth_N"/>
</dbReference>
<feature type="region of interest" description="N-terminal hotdog fold" evidence="9">
    <location>
        <begin position="939"/>
        <end position="1064"/>
    </location>
</feature>
<dbReference type="SUPFAM" id="SSF52151">
    <property type="entry name" value="FabD/lysophospholipase-like"/>
    <property type="match status" value="1"/>
</dbReference>
<evidence type="ECO:0000256" key="2">
    <source>
        <dbReference type="ARBA" id="ARBA00004792"/>
    </source>
</evidence>
<dbReference type="InterPro" id="IPR013968">
    <property type="entry name" value="PKS_KR"/>
</dbReference>
<dbReference type="PROSITE" id="PS00606">
    <property type="entry name" value="KS3_1"/>
    <property type="match status" value="1"/>
</dbReference>
<dbReference type="InterPro" id="IPR057326">
    <property type="entry name" value="KR_dom"/>
</dbReference>
<dbReference type="Pfam" id="PF22953">
    <property type="entry name" value="SpnB_Rossmann"/>
    <property type="match status" value="1"/>
</dbReference>
<dbReference type="InterPro" id="IPR020807">
    <property type="entry name" value="PKS_DH"/>
</dbReference>
<dbReference type="InterPro" id="IPR001227">
    <property type="entry name" value="Ac_transferase_dom_sf"/>
</dbReference>
<dbReference type="Gene3D" id="3.30.70.3290">
    <property type="match status" value="1"/>
</dbReference>
<dbReference type="Pfam" id="PF14765">
    <property type="entry name" value="PS-DH"/>
    <property type="match status" value="1"/>
</dbReference>
<sequence>MSNDTKLREYLKRAVADVQNLQKRLREVESGRREPIAIVGMACRFPGGVRSPEDLWELVAEGRDAITEFPSDRGWDLDALYDPDPDHPRTSYTRHGGFLDGVADFDAEFFGISPREALATDPQQRVLLEVAWEALEQAGIDAAGLRGGKVGVFAGLAGGDYAPVPHEAPEELEGYLGIGTLRSVASGRIAYALGFEGPAVTVDTACSSSLVALHLAVQSLRSGESDLALAGGVSVMSSPVGFVEFSRQRGLSVDGRCRAFGAGADGTGWAEGAGLLVVERLSDAVRLGHRVLAVVRGSAVNQDGASNGLTAPNGPSQQRVIRQALTAAGLTAADVDVVEAHGTGTSLGDPIEAQAILSTYGRGRGERDPLWLGSLKSNIGHAQAAAGVGGVIKLVQAIRHGVLPRTLHAEERSPHVDWSAGAVELLTEARPWPETGRSRRGGVSAFGVSGTNAHVIVEQAPEEVPGLPGGPSDVTLPWVLSARSPEALSGQAEALAALVSDSPEVPPAHVGWSLATSRAVLEERAVVVAADREGFLAGLEALAEDTSAAKVTWPGEATAVVRGRAGGGLAVWFTGQGSQRAGMGRELHARFPVFAAAFDEAVTELDRHLAGHVPHGVRAVVFGEPGTEGLLDRTVYAQAGLFAVGYALFRLLESFGVRPDYVSGHSIGELTAACVAGVWPLAEAARLVAARGRLMQALPQGGAMVAIGASEEEVLSQVADRAGVSIAAVNGPSSVVVSGDEAAVLELAEEFAGRGHRTRRLRVSHAFHSAHMDDMLADFGDVVAFVKAGEPDIPVVSNVTGLVLSAAEPADPGYWVRQVREAVRFGDVVTELESRGVTTFLELGPDGVLTALAQESLAGDDRLLVPALRKDRPEAETLLSAVGAAHVHGSRIDWDAVFPEPREHIDLPTYAFQRKRYWLDPVKPGAGDPGGLGLGAVGHPLLAASLSPADTDGVVLAGRLSLHTHPWLAGHAVMGTVIVPGTGLVELAVRAGDELGLDSLDELVVETPLVVPERGGVHVQVAVAEPGGDGRRAVTVHSRVESADAGVVWTRHASGTLSKAAGGESPPIWGEWPPTGAEPLDVDGVYEVLADAGLQYGPAFQGLSRAWRRGDEFYAEVELPAAHHVDAARFGVHPALLDAALHIAAHHGLRDTPEGWSRLPFAYDGVRLHASGATELRVRLTLRGPEELSLEAADGTGVSVVSIDALRARLISADQVNAARAAGQDSLFEVVWTEVPEQSGPAAVDTDLDVLLVEPPRDVELPAAAHVGVHDLLARLRTWLTGERREPARLVVATRGAVAAADGESPGLATASLWGLVLSAQAEHPGLITLVDLDPAEQETTTSKLTSAALTALAAGESRVAVRGGRVLAPRLTRVVPAPQTGDDEWTWSPDGTVLITGGTGVLGTAIARHLVATRGVRHLLLLSRSGGRAPGAAELKGELAALGADVRFAEADVADRDAVAAAIDALPPAHPLTAVVHTAGVVADGLITSLTPEAVDEVLRAKAGAAWHLHELTKDRNLSAFVLYSSLAGLFGGPGQGNYAAASTFLDALAEHRRSLGLPALSLVWGMWAEPSGVTAHLSEADRARAVRSGLRPMVTAEGLALFDRAELAGRAVVAPAPLDLAVFRRQGDGLPPLLRGLVRGRRRAARPVEAGPSLLRRLGEAGEGRREGVLLDLVLAEVAVSLGTTPEAIGHERGFSELGLDSLAAVELRNRLNAATGLRLPATVTFDEPTPAALARYLLGALGDLETVDEGPRATPDERHGPLSTLYRGLVGARQFAAAAELIGVASHLRTGFGPEEADAHAKEPIRLAEGDGAVALVCFPAVSAISGPHEYARFGHSMSGERDVWVLPSPGYREEESLPDSEKTYIGMQADAVERLVRGRPYAILGRSMGGCIAQSVAEELESRGLPAAGLALIDTYPIESPTLEGMRDWWLEAMLTGMVERIERYQMIWSDASLTTMGWYGRILADWRPRPIGGRTLVIRAEEPLRGTVVDPTGRLDWRAFWPLPHESADVPGDHFTVLEEHAETTVQAVREWVGGLPRRLSAPEHGRNF</sequence>
<dbReference type="InterPro" id="IPR015083">
    <property type="entry name" value="NorB/c/GfsB-D-like_docking"/>
</dbReference>
<dbReference type="Pfam" id="PF21089">
    <property type="entry name" value="PKS_DH_N"/>
    <property type="match status" value="1"/>
</dbReference>
<dbReference type="RefSeq" id="WP_204031005.1">
    <property type="nucleotide sequence ID" value="NZ_BOOW01000041.1"/>
</dbReference>
<dbReference type="Pfam" id="PF02801">
    <property type="entry name" value="Ketoacyl-synt_C"/>
    <property type="match status" value="1"/>
</dbReference>
<dbReference type="Gene3D" id="3.40.50.720">
    <property type="entry name" value="NAD(P)-binding Rossmann-like Domain"/>
    <property type="match status" value="1"/>
</dbReference>
<dbReference type="InterPro" id="IPR018201">
    <property type="entry name" value="Ketoacyl_synth_AS"/>
</dbReference>
<organism evidence="13 14">
    <name type="scientific">Sinosporangium siamense</name>
    <dbReference type="NCBI Taxonomy" id="1367973"/>
    <lineage>
        <taxon>Bacteria</taxon>
        <taxon>Bacillati</taxon>
        <taxon>Actinomycetota</taxon>
        <taxon>Actinomycetes</taxon>
        <taxon>Streptosporangiales</taxon>
        <taxon>Streptosporangiaceae</taxon>
        <taxon>Sinosporangium</taxon>
    </lineage>
</organism>
<dbReference type="InterPro" id="IPR055123">
    <property type="entry name" value="SpnB-like_Rossmann"/>
</dbReference>
<dbReference type="Pfam" id="PF00975">
    <property type="entry name" value="Thioesterase"/>
    <property type="match status" value="1"/>
</dbReference>
<dbReference type="InterPro" id="IPR009081">
    <property type="entry name" value="PP-bd_ACP"/>
</dbReference>
<name>A0A919VA12_9ACTN</name>
<dbReference type="PROSITE" id="PS52004">
    <property type="entry name" value="KS3_2"/>
    <property type="match status" value="1"/>
</dbReference>
<dbReference type="SMART" id="SM01294">
    <property type="entry name" value="PKS_PP_betabranch"/>
    <property type="match status" value="1"/>
</dbReference>
<dbReference type="PROSITE" id="PS50075">
    <property type="entry name" value="CARRIER"/>
    <property type="match status" value="1"/>
</dbReference>
<evidence type="ECO:0000256" key="7">
    <source>
        <dbReference type="ARBA" id="ARBA00023268"/>
    </source>
</evidence>
<dbReference type="Pfam" id="PF00550">
    <property type="entry name" value="PP-binding"/>
    <property type="match status" value="1"/>
</dbReference>
<keyword evidence="8" id="KW-0012">Acyltransferase</keyword>
<dbReference type="Pfam" id="PF16197">
    <property type="entry name" value="KAsynt_C_assoc"/>
    <property type="match status" value="1"/>
</dbReference>
<evidence type="ECO:0000256" key="8">
    <source>
        <dbReference type="ARBA" id="ARBA00023315"/>
    </source>
</evidence>
<dbReference type="InterPro" id="IPR032821">
    <property type="entry name" value="PKS_assoc"/>
</dbReference>
<keyword evidence="5" id="KW-0808">Transferase</keyword>
<dbReference type="Gene3D" id="1.10.1200.10">
    <property type="entry name" value="ACP-like"/>
    <property type="match status" value="1"/>
</dbReference>
<dbReference type="SUPFAM" id="SSF53474">
    <property type="entry name" value="alpha/beta-Hydrolases"/>
    <property type="match status" value="1"/>
</dbReference>
<dbReference type="InterPro" id="IPR036299">
    <property type="entry name" value="Polyketide_synth_docking_sf"/>
</dbReference>
<evidence type="ECO:0000256" key="1">
    <source>
        <dbReference type="ARBA" id="ARBA00001957"/>
    </source>
</evidence>
<comment type="caution">
    <text evidence="13">The sequence shown here is derived from an EMBL/GenBank/DDBJ whole genome shotgun (WGS) entry which is preliminary data.</text>
</comment>
<dbReference type="Gene3D" id="3.10.129.110">
    <property type="entry name" value="Polyketide synthase dehydratase"/>
    <property type="match status" value="1"/>
</dbReference>
<dbReference type="SMART" id="SM00824">
    <property type="entry name" value="PKS_TE"/>
    <property type="match status" value="1"/>
</dbReference>
<dbReference type="GO" id="GO:0004312">
    <property type="term" value="F:fatty acid synthase activity"/>
    <property type="evidence" value="ECO:0007669"/>
    <property type="project" value="TreeGrafter"/>
</dbReference>
<feature type="domain" description="PKS/mFAS DH" evidence="12">
    <location>
        <begin position="939"/>
        <end position="1217"/>
    </location>
</feature>
<dbReference type="Pfam" id="PF08659">
    <property type="entry name" value="KR"/>
    <property type="match status" value="1"/>
</dbReference>
<dbReference type="EMBL" id="BOOW01000041">
    <property type="protein sequence ID" value="GII95973.1"/>
    <property type="molecule type" value="Genomic_DNA"/>
</dbReference>
<dbReference type="Gene3D" id="3.40.50.1820">
    <property type="entry name" value="alpha/beta hydrolase"/>
    <property type="match status" value="1"/>
</dbReference>
<dbReference type="CDD" id="cd00833">
    <property type="entry name" value="PKS"/>
    <property type="match status" value="1"/>
</dbReference>
<feature type="domain" description="Ketosynthase family 3 (KS3)" evidence="11">
    <location>
        <begin position="33"/>
        <end position="459"/>
    </location>
</feature>
<gene>
    <name evidence="13" type="ORF">Ssi02_62040</name>
</gene>
<dbReference type="InterPro" id="IPR020841">
    <property type="entry name" value="PKS_Beta-ketoAc_synthase_dom"/>
</dbReference>
<dbReference type="InterPro" id="IPR050091">
    <property type="entry name" value="PKS_NRPS_Biosynth_Enz"/>
</dbReference>
<reference evidence="13" key="1">
    <citation type="submission" date="2021-01" db="EMBL/GenBank/DDBJ databases">
        <title>Whole genome shotgun sequence of Sinosporangium siamense NBRC 109515.</title>
        <authorList>
            <person name="Komaki H."/>
            <person name="Tamura T."/>
        </authorList>
    </citation>
    <scope>NUCLEOTIDE SEQUENCE</scope>
    <source>
        <strain evidence="13">NBRC 109515</strain>
    </source>
</reference>
<evidence type="ECO:0000256" key="3">
    <source>
        <dbReference type="ARBA" id="ARBA00022450"/>
    </source>
</evidence>
<dbReference type="SUPFAM" id="SSF101173">
    <property type="entry name" value="Docking domain B of the erythromycin polyketide synthase (DEBS)"/>
    <property type="match status" value="1"/>
</dbReference>
<accession>A0A919VA12</accession>
<dbReference type="InterPro" id="IPR016035">
    <property type="entry name" value="Acyl_Trfase/lysoPLipase"/>
</dbReference>
<dbReference type="FunFam" id="3.40.47.10:FF:000019">
    <property type="entry name" value="Polyketide synthase type I"/>
    <property type="match status" value="1"/>
</dbReference>
<dbReference type="SMART" id="SM00822">
    <property type="entry name" value="PKS_KR"/>
    <property type="match status" value="1"/>
</dbReference>
<dbReference type="Gene3D" id="3.40.47.10">
    <property type="match status" value="1"/>
</dbReference>
<protein>
    <recommendedName>
        <fullName evidence="15">Polyketide synthase</fullName>
    </recommendedName>
</protein>
<feature type="active site" description="Proton acceptor; for dehydratase activity" evidence="9">
    <location>
        <position position="971"/>
    </location>
</feature>
<dbReference type="SUPFAM" id="SSF51735">
    <property type="entry name" value="NAD(P)-binding Rossmann-fold domains"/>
    <property type="match status" value="2"/>
</dbReference>
<dbReference type="InterPro" id="IPR049551">
    <property type="entry name" value="PKS_DH_C"/>
</dbReference>